<dbReference type="AlphaFoldDB" id="X0T8B2"/>
<sequence>MTPYQLPVITEPEPIGDNEIILVTSGDLRLSANQECWPAQSEIEEKVKAVFQS</sequence>
<feature type="non-terminal residue" evidence="1">
    <location>
        <position position="53"/>
    </location>
</feature>
<reference evidence="1" key="1">
    <citation type="journal article" date="2014" name="Front. Microbiol.">
        <title>High frequency of phylogenetically diverse reductive dehalogenase-homologous genes in deep subseafloor sedimentary metagenomes.</title>
        <authorList>
            <person name="Kawai M."/>
            <person name="Futagami T."/>
            <person name="Toyoda A."/>
            <person name="Takaki Y."/>
            <person name="Nishi S."/>
            <person name="Hori S."/>
            <person name="Arai W."/>
            <person name="Tsubouchi T."/>
            <person name="Morono Y."/>
            <person name="Uchiyama I."/>
            <person name="Ito T."/>
            <person name="Fujiyama A."/>
            <person name="Inagaki F."/>
            <person name="Takami H."/>
        </authorList>
    </citation>
    <scope>NUCLEOTIDE SEQUENCE</scope>
    <source>
        <strain evidence="1">Expedition CK06-06</strain>
    </source>
</reference>
<name>X0T8B2_9ZZZZ</name>
<dbReference type="EMBL" id="BARS01001475">
    <property type="protein sequence ID" value="GAF72325.1"/>
    <property type="molecule type" value="Genomic_DNA"/>
</dbReference>
<proteinExistence type="predicted"/>
<gene>
    <name evidence="1" type="ORF">S01H1_02884</name>
</gene>
<comment type="caution">
    <text evidence="1">The sequence shown here is derived from an EMBL/GenBank/DDBJ whole genome shotgun (WGS) entry which is preliminary data.</text>
</comment>
<accession>X0T8B2</accession>
<evidence type="ECO:0000313" key="1">
    <source>
        <dbReference type="EMBL" id="GAF72325.1"/>
    </source>
</evidence>
<organism evidence="1">
    <name type="scientific">marine sediment metagenome</name>
    <dbReference type="NCBI Taxonomy" id="412755"/>
    <lineage>
        <taxon>unclassified sequences</taxon>
        <taxon>metagenomes</taxon>
        <taxon>ecological metagenomes</taxon>
    </lineage>
</organism>
<protein>
    <submittedName>
        <fullName evidence="1">Uncharacterized protein</fullName>
    </submittedName>
</protein>